<protein>
    <recommendedName>
        <fullName evidence="4">Sulfite exporter TauE/SafE</fullName>
    </recommendedName>
</protein>
<gene>
    <name evidence="2" type="ORF">SAMN04487993_10428</name>
</gene>
<feature type="transmembrane region" description="Helical" evidence="1">
    <location>
        <begin position="17"/>
        <end position="37"/>
    </location>
</feature>
<keyword evidence="1" id="KW-0812">Transmembrane</keyword>
<organism evidence="2 3">
    <name type="scientific">Salipiger marinus</name>
    <dbReference type="NCBI Taxonomy" id="555512"/>
    <lineage>
        <taxon>Bacteria</taxon>
        <taxon>Pseudomonadati</taxon>
        <taxon>Pseudomonadota</taxon>
        <taxon>Alphaproteobacteria</taxon>
        <taxon>Rhodobacterales</taxon>
        <taxon>Roseobacteraceae</taxon>
        <taxon>Salipiger</taxon>
    </lineage>
</organism>
<evidence type="ECO:0000313" key="3">
    <source>
        <dbReference type="Proteomes" id="UP000199093"/>
    </source>
</evidence>
<keyword evidence="1" id="KW-0472">Membrane</keyword>
<reference evidence="2 3" key="1">
    <citation type="submission" date="2016-10" db="EMBL/GenBank/DDBJ databases">
        <authorList>
            <person name="de Groot N.N."/>
        </authorList>
    </citation>
    <scope>NUCLEOTIDE SEQUENCE [LARGE SCALE GENOMIC DNA]</scope>
    <source>
        <strain evidence="2 3">DSM 26424</strain>
    </source>
</reference>
<keyword evidence="3" id="KW-1185">Reference proteome</keyword>
<dbReference type="STRING" id="555512.SAMN04487993_10428"/>
<evidence type="ECO:0000313" key="2">
    <source>
        <dbReference type="EMBL" id="SDJ53386.1"/>
    </source>
</evidence>
<dbReference type="Proteomes" id="UP000199093">
    <property type="component" value="Unassembled WGS sequence"/>
</dbReference>
<evidence type="ECO:0008006" key="4">
    <source>
        <dbReference type="Google" id="ProtNLM"/>
    </source>
</evidence>
<name>A0A1G8UHP9_9RHOB</name>
<dbReference type="OrthoDB" id="9800873at2"/>
<accession>A0A1G8UHP9</accession>
<proteinExistence type="predicted"/>
<dbReference type="EMBL" id="FNEJ01000042">
    <property type="protein sequence ID" value="SDJ53386.1"/>
    <property type="molecule type" value="Genomic_DNA"/>
</dbReference>
<dbReference type="AlphaFoldDB" id="A0A1G8UHP9"/>
<sequence>MFSDNCRLPGGQKRIQGMIYGLGAVILAVAHIGSGVLKAKTAVFSLDMLPLARIGTWRGLQVQDRIDAVAFRKATLVVLLVTVANLVRRGLMA</sequence>
<keyword evidence="1" id="KW-1133">Transmembrane helix</keyword>
<evidence type="ECO:0000256" key="1">
    <source>
        <dbReference type="SAM" id="Phobius"/>
    </source>
</evidence>